<keyword evidence="3" id="KW-1185">Reference proteome</keyword>
<gene>
    <name evidence="2" type="ORF">NZD86_20925</name>
</gene>
<evidence type="ECO:0000256" key="1">
    <source>
        <dbReference type="SAM" id="MobiDB-lite"/>
    </source>
</evidence>
<feature type="region of interest" description="Disordered" evidence="1">
    <location>
        <begin position="106"/>
        <end position="131"/>
    </location>
</feature>
<dbReference type="RefSeq" id="WP_268043971.1">
    <property type="nucleotide sequence ID" value="NZ_CP104064.1"/>
</dbReference>
<accession>A0ABY6Z2U8</accession>
<protein>
    <submittedName>
        <fullName evidence="2">Uncharacterized protein</fullName>
    </submittedName>
</protein>
<evidence type="ECO:0000313" key="2">
    <source>
        <dbReference type="EMBL" id="WAH36614.1"/>
    </source>
</evidence>
<name>A0ABY6Z2U8_9BACL</name>
<dbReference type="Proteomes" id="UP001164803">
    <property type="component" value="Chromosome"/>
</dbReference>
<sequence length="203" mass="22750">MVRRTQLMWSVILAIAVWGLYQIWAEHATSQEPDKNYVLPNDNFDSATMNTIHSDLNQYSVSQEPLDHEVYILTGGIGTANPRLMGWDSIGNMMFAKPDSPETFDFRQESQSPSTWETERQSKGVLVSEGSSSGMKPVPWVKKTTKSGRIYFQWDELPGITQFYFEQGHTYIVLVVGSASGNASFPSGVMTHLQPVGNPVIRN</sequence>
<reference evidence="2" key="1">
    <citation type="submission" date="2022-08" db="EMBL/GenBank/DDBJ databases">
        <title>Alicyclobacillus dauci DSM2870, complete genome.</title>
        <authorList>
            <person name="Wang Q."/>
            <person name="Cai R."/>
            <person name="Wang Z."/>
        </authorList>
    </citation>
    <scope>NUCLEOTIDE SEQUENCE</scope>
    <source>
        <strain evidence="2">DSM 28700</strain>
    </source>
</reference>
<proteinExistence type="predicted"/>
<dbReference type="EMBL" id="CP104064">
    <property type="protein sequence ID" value="WAH36614.1"/>
    <property type="molecule type" value="Genomic_DNA"/>
</dbReference>
<evidence type="ECO:0000313" key="3">
    <source>
        <dbReference type="Proteomes" id="UP001164803"/>
    </source>
</evidence>
<organism evidence="2 3">
    <name type="scientific">Alicyclobacillus dauci</name>
    <dbReference type="NCBI Taxonomy" id="1475485"/>
    <lineage>
        <taxon>Bacteria</taxon>
        <taxon>Bacillati</taxon>
        <taxon>Bacillota</taxon>
        <taxon>Bacilli</taxon>
        <taxon>Bacillales</taxon>
        <taxon>Alicyclobacillaceae</taxon>
        <taxon>Alicyclobacillus</taxon>
    </lineage>
</organism>